<proteinExistence type="predicted"/>
<reference evidence="7" key="1">
    <citation type="journal article" date="2021" name="Nat. Commun.">
        <title>Genetic determinants of endophytism in the Arabidopsis root mycobiome.</title>
        <authorList>
            <person name="Mesny F."/>
            <person name="Miyauchi S."/>
            <person name="Thiergart T."/>
            <person name="Pickel B."/>
            <person name="Atanasova L."/>
            <person name="Karlsson M."/>
            <person name="Huettel B."/>
            <person name="Barry K.W."/>
            <person name="Haridas S."/>
            <person name="Chen C."/>
            <person name="Bauer D."/>
            <person name="Andreopoulos W."/>
            <person name="Pangilinan J."/>
            <person name="LaButti K."/>
            <person name="Riley R."/>
            <person name="Lipzen A."/>
            <person name="Clum A."/>
            <person name="Drula E."/>
            <person name="Henrissat B."/>
            <person name="Kohler A."/>
            <person name="Grigoriev I.V."/>
            <person name="Martin F.M."/>
            <person name="Hacquard S."/>
        </authorList>
    </citation>
    <scope>NUCLEOTIDE SEQUENCE</scope>
    <source>
        <strain evidence="7">MPI-CAGE-AT-0021</strain>
    </source>
</reference>
<dbReference type="AlphaFoldDB" id="A0A9P9FD08"/>
<evidence type="ECO:0000256" key="3">
    <source>
        <dbReference type="ARBA" id="ARBA00022833"/>
    </source>
</evidence>
<keyword evidence="8" id="KW-1185">Reference proteome</keyword>
<accession>A0A9P9FD08</accession>
<dbReference type="Proteomes" id="UP000717696">
    <property type="component" value="Unassembled WGS sequence"/>
</dbReference>
<dbReference type="InterPro" id="IPR013083">
    <property type="entry name" value="Znf_RING/FYVE/PHD"/>
</dbReference>
<name>A0A9P9FD08_9HYPO</name>
<evidence type="ECO:0000256" key="4">
    <source>
        <dbReference type="PROSITE-ProRule" id="PRU00175"/>
    </source>
</evidence>
<feature type="region of interest" description="Disordered" evidence="5">
    <location>
        <begin position="206"/>
        <end position="298"/>
    </location>
</feature>
<evidence type="ECO:0000313" key="7">
    <source>
        <dbReference type="EMBL" id="KAH7159606.1"/>
    </source>
</evidence>
<evidence type="ECO:0000256" key="2">
    <source>
        <dbReference type="ARBA" id="ARBA00022771"/>
    </source>
</evidence>
<gene>
    <name evidence="7" type="ORF">B0J13DRAFT_670328</name>
</gene>
<evidence type="ECO:0000256" key="1">
    <source>
        <dbReference type="ARBA" id="ARBA00022723"/>
    </source>
</evidence>
<feature type="region of interest" description="Disordered" evidence="5">
    <location>
        <begin position="178"/>
        <end position="197"/>
    </location>
</feature>
<dbReference type="InterPro" id="IPR017907">
    <property type="entry name" value="Znf_RING_CS"/>
</dbReference>
<keyword evidence="3" id="KW-0862">Zinc</keyword>
<dbReference type="InterPro" id="IPR001841">
    <property type="entry name" value="Znf_RING"/>
</dbReference>
<dbReference type="PROSITE" id="PS50089">
    <property type="entry name" value="ZF_RING_2"/>
    <property type="match status" value="1"/>
</dbReference>
<dbReference type="SUPFAM" id="SSF57850">
    <property type="entry name" value="RING/U-box"/>
    <property type="match status" value="1"/>
</dbReference>
<comment type="caution">
    <text evidence="7">The sequence shown here is derived from an EMBL/GenBank/DDBJ whole genome shotgun (WGS) entry which is preliminary data.</text>
</comment>
<keyword evidence="2 4" id="KW-0863">Zinc-finger</keyword>
<dbReference type="Gene3D" id="3.30.40.10">
    <property type="entry name" value="Zinc/RING finger domain, C3HC4 (zinc finger)"/>
    <property type="match status" value="1"/>
</dbReference>
<feature type="domain" description="RING-type" evidence="6">
    <location>
        <begin position="55"/>
        <end position="111"/>
    </location>
</feature>
<dbReference type="OrthoDB" id="8062037at2759"/>
<organism evidence="7 8">
    <name type="scientific">Dactylonectria estremocensis</name>
    <dbReference type="NCBI Taxonomy" id="1079267"/>
    <lineage>
        <taxon>Eukaryota</taxon>
        <taxon>Fungi</taxon>
        <taxon>Dikarya</taxon>
        <taxon>Ascomycota</taxon>
        <taxon>Pezizomycotina</taxon>
        <taxon>Sordariomycetes</taxon>
        <taxon>Hypocreomycetidae</taxon>
        <taxon>Hypocreales</taxon>
        <taxon>Nectriaceae</taxon>
        <taxon>Dactylonectria</taxon>
    </lineage>
</organism>
<evidence type="ECO:0000259" key="6">
    <source>
        <dbReference type="PROSITE" id="PS50089"/>
    </source>
</evidence>
<evidence type="ECO:0000313" key="8">
    <source>
        <dbReference type="Proteomes" id="UP000717696"/>
    </source>
</evidence>
<keyword evidence="1" id="KW-0479">Metal-binding</keyword>
<dbReference type="EMBL" id="JAGMUU010000002">
    <property type="protein sequence ID" value="KAH7159606.1"/>
    <property type="molecule type" value="Genomic_DNA"/>
</dbReference>
<dbReference type="GO" id="GO:0008270">
    <property type="term" value="F:zinc ion binding"/>
    <property type="evidence" value="ECO:0007669"/>
    <property type="project" value="UniProtKB-KW"/>
</dbReference>
<dbReference type="Pfam" id="PF13445">
    <property type="entry name" value="zf-RING_UBOX"/>
    <property type="match status" value="1"/>
</dbReference>
<dbReference type="InterPro" id="IPR027370">
    <property type="entry name" value="Znf-RING_euk"/>
</dbReference>
<feature type="region of interest" description="Disordered" evidence="5">
    <location>
        <begin position="1"/>
        <end position="28"/>
    </location>
</feature>
<sequence>MGVSSSATEADPPSPTDPSQEEAIETTPEQVSFWPRLLKYICKGDNSEGPLQAMCCVCYEELSVAGFPAPVREDGQILKAYINPCGHILCRTCLNKLRKGKRKSTKCPACREHLYCHNCERPPLMVAAPDETENPERVRYALKTIPSGGYFRPRCSRCFPKETDRDMNVWMLWPDGMEESEAEEEDDSSDSGESEADSLMQVAFGEEPSDSDAGSDYGQNSRGSSDSSDSDDRPDQIDLADLNLDSGSGSAAEPSDEEQIDTQVSHRPPDPDLSWDSSNSEDSFGNLSDVGDLSDLGDISDLADVDDLSDVGERMQLLGYRLGDPMDLGGVSNVDELVGLIYPYPESGDAEDDAEELGDDDLLISFDPFYVYEPPEWDPWS</sequence>
<dbReference type="SMART" id="SM00184">
    <property type="entry name" value="RING"/>
    <property type="match status" value="1"/>
</dbReference>
<evidence type="ECO:0000256" key="5">
    <source>
        <dbReference type="SAM" id="MobiDB-lite"/>
    </source>
</evidence>
<protein>
    <recommendedName>
        <fullName evidence="6">RING-type domain-containing protein</fullName>
    </recommendedName>
</protein>
<dbReference type="PROSITE" id="PS00518">
    <property type="entry name" value="ZF_RING_1"/>
    <property type="match status" value="1"/>
</dbReference>
<feature type="compositionally biased region" description="Acidic residues" evidence="5">
    <location>
        <begin position="178"/>
        <end position="196"/>
    </location>
</feature>
<feature type="compositionally biased region" description="Low complexity" evidence="5">
    <location>
        <begin position="285"/>
        <end position="298"/>
    </location>
</feature>